<evidence type="ECO:0000313" key="1">
    <source>
        <dbReference type="EMBL" id="KHA71242.1"/>
    </source>
</evidence>
<reference evidence="1 2" key="1">
    <citation type="submission" date="2014-10" db="EMBL/GenBank/DDBJ databases">
        <title>Draft genome sequence of Pseudomonas chlororaphis EA105.</title>
        <authorList>
            <person name="McCully L.M."/>
            <person name="Bitzer A.S."/>
            <person name="Spence C."/>
            <person name="Bais H."/>
            <person name="Silby M.W."/>
        </authorList>
    </citation>
    <scope>NUCLEOTIDE SEQUENCE [LARGE SCALE GENOMIC DNA]</scope>
    <source>
        <strain evidence="1 2">EA105</strain>
    </source>
</reference>
<name>A0A0A6D937_9PSED</name>
<dbReference type="NCBIfam" id="NF047389">
    <property type="entry name" value="ATPase_Sll1717"/>
    <property type="match status" value="1"/>
</dbReference>
<accession>A0A0A6D937</accession>
<dbReference type="InterPro" id="IPR059206">
    <property type="entry name" value="Sll1717-like"/>
</dbReference>
<gene>
    <name evidence="1" type="ORF">NZ35_21760</name>
</gene>
<evidence type="ECO:0000313" key="2">
    <source>
        <dbReference type="Proteomes" id="UP000030564"/>
    </source>
</evidence>
<proteinExistence type="predicted"/>
<comment type="caution">
    <text evidence="1">The sequence shown here is derived from an EMBL/GenBank/DDBJ whole genome shotgun (WGS) entry which is preliminary data.</text>
</comment>
<dbReference type="InterPro" id="IPR027417">
    <property type="entry name" value="P-loop_NTPase"/>
</dbReference>
<protein>
    <submittedName>
        <fullName evidence="1">DNA repair protein</fullName>
    </submittedName>
</protein>
<sequence>MEEKNLKITRNLKVGALDAEADTELLNKCFIDNGYLDQVMDIDSPASIILGRTGSGKSALLYKIAKTTQKHVKLDPNDVSIRFLESSDIVQFFDTLGVSLDLFYRLLWRHVLTVEFLKLRYDIKSENDSRGFIDSLLNTFNRDITKKKAIEYFNEWGNNFWLDTDEHLKEITRKLESDTKSSIGLKYAGIKLSSDGALKLSEQERTEVKQRASQVVSSLQIRKLNEVLELLSEHSFSDPQKKFFILIDQLDEEWAATETRVRFIRALIEEIKSFRKIRQVKIIAALREDLLDQVFDKTRDSGFQQEKYESYLMSLKWSTEDLTHMIELRINEVFKSQYTKQLVTINDLFPKPRKGGGQTAIDFIIERTLRRPRDVLQFVNECFSIAYERERISWRALLAAEAQYSEKRLKSLKEEWGNVFPSFDETVEILRNIKATFSKSMIKDTTLEEVMIALSSGDSRDPCVTTVKKYYEPNSNIKESDLLISMLSCLYRVGAVGLKASSVDTYIWSYVDQASATRGEIKRAEHFKVHKMLYRSLDIIVDQHEIYDQELPD</sequence>
<dbReference type="PATRIC" id="fig|587753.9.peg.3010"/>
<dbReference type="EMBL" id="JSFK01000024">
    <property type="protein sequence ID" value="KHA71242.1"/>
    <property type="molecule type" value="Genomic_DNA"/>
</dbReference>
<dbReference type="OrthoDB" id="9179688at2"/>
<dbReference type="SUPFAM" id="SSF52540">
    <property type="entry name" value="P-loop containing nucleoside triphosphate hydrolases"/>
    <property type="match status" value="1"/>
</dbReference>
<dbReference type="AlphaFoldDB" id="A0A0A6D937"/>
<organism evidence="1 2">
    <name type="scientific">Pseudomonas chlororaphis</name>
    <dbReference type="NCBI Taxonomy" id="587753"/>
    <lineage>
        <taxon>Bacteria</taxon>
        <taxon>Pseudomonadati</taxon>
        <taxon>Pseudomonadota</taxon>
        <taxon>Gammaproteobacteria</taxon>
        <taxon>Pseudomonadales</taxon>
        <taxon>Pseudomonadaceae</taxon>
        <taxon>Pseudomonas</taxon>
    </lineage>
</organism>
<dbReference type="Proteomes" id="UP000030564">
    <property type="component" value="Unassembled WGS sequence"/>
</dbReference>